<evidence type="ECO:0000313" key="3">
    <source>
        <dbReference type="Proteomes" id="UP000198806"/>
    </source>
</evidence>
<dbReference type="AlphaFoldDB" id="A0A1I5F3M3"/>
<feature type="binding site" evidence="1">
    <location>
        <position position="271"/>
    </location>
    <ligand>
        <name>Mg(2+)</name>
        <dbReference type="ChEBI" id="CHEBI:18420"/>
        <label>1</label>
    </ligand>
</feature>
<comment type="cofactor">
    <cofactor evidence="1">
        <name>Mg(2+)</name>
        <dbReference type="ChEBI" id="CHEBI:18420"/>
    </cofactor>
    <text evidence="1">Binds 2 magnesium ions per subunit.</text>
</comment>
<keyword evidence="3" id="KW-1185">Reference proteome</keyword>
<dbReference type="GO" id="GO:0016787">
    <property type="term" value="F:hydrolase activity"/>
    <property type="evidence" value="ECO:0007669"/>
    <property type="project" value="UniProtKB-KW"/>
</dbReference>
<name>A0A1I5F3M3_9FIRM</name>
<dbReference type="GO" id="GO:0046872">
    <property type="term" value="F:metal ion binding"/>
    <property type="evidence" value="ECO:0007669"/>
    <property type="project" value="UniProtKB-KW"/>
</dbReference>
<dbReference type="InterPro" id="IPR050792">
    <property type="entry name" value="ADP-ribosylglycohydrolase"/>
</dbReference>
<dbReference type="EMBL" id="FOWD01000012">
    <property type="protein sequence ID" value="SFO18355.1"/>
    <property type="molecule type" value="Genomic_DNA"/>
</dbReference>
<dbReference type="SUPFAM" id="SSF101478">
    <property type="entry name" value="ADP-ribosylglycohydrolase"/>
    <property type="match status" value="1"/>
</dbReference>
<dbReference type="Proteomes" id="UP000198806">
    <property type="component" value="Unassembled WGS sequence"/>
</dbReference>
<keyword evidence="2" id="KW-0378">Hydrolase</keyword>
<sequence>MLTRDYLIQNKEIASDKAKGSLCGLAIGDSFGDAARGQDNQRDFGITTDFNRGSTWSTDDTEFALLTAENLILTNGEFTSEDVVNMWLNHVATEDELKRGGVSEVEACNNLRRGLRPPETGMYNAYYMSDGAAMRSGPIGIVCAGDPKRAAELAEVDASISHYRDGIWGAQAVAVAVSLAMVDATMEEIFDGVLEVAPKDSWFRHNLLRAYEIVKDANWDIADAWMPLHYELFSTHRSTVAEALPEVFGSLLLEHSSFKSGLILAGNFGRDADTIGAVAGAILGAKYGAKNIPESWLQKTRYPSGTCLRFTKGIDIFEKAERLAALIK</sequence>
<keyword evidence="1" id="KW-0479">Metal-binding</keyword>
<feature type="binding site" evidence="1">
    <location>
        <position position="273"/>
    </location>
    <ligand>
        <name>Mg(2+)</name>
        <dbReference type="ChEBI" id="CHEBI:18420"/>
        <label>1</label>
    </ligand>
</feature>
<feature type="binding site" evidence="1">
    <location>
        <position position="59"/>
    </location>
    <ligand>
        <name>Mg(2+)</name>
        <dbReference type="ChEBI" id="CHEBI:18420"/>
        <label>1</label>
    </ligand>
</feature>
<dbReference type="STRING" id="1527.SAMN04489757_11217"/>
<dbReference type="Pfam" id="PF03747">
    <property type="entry name" value="ADP_ribosyl_GH"/>
    <property type="match status" value="1"/>
</dbReference>
<gene>
    <name evidence="2" type="ORF">SAMN04489757_11217</name>
</gene>
<protein>
    <submittedName>
        <fullName evidence="2">ADP-ribosylglycohydrolase</fullName>
    </submittedName>
</protein>
<dbReference type="InterPro" id="IPR005502">
    <property type="entry name" value="Ribosyl_crysJ1"/>
</dbReference>
<proteinExistence type="predicted"/>
<accession>A0A1I5F3M3</accession>
<evidence type="ECO:0000313" key="2">
    <source>
        <dbReference type="EMBL" id="SFO18355.1"/>
    </source>
</evidence>
<dbReference type="PANTHER" id="PTHR16222:SF12">
    <property type="entry name" value="ADP-RIBOSYLGLYCOHYDROLASE-RELATED"/>
    <property type="match status" value="1"/>
</dbReference>
<organism evidence="2 3">
    <name type="scientific">Anaerocolumna aminovalerica</name>
    <dbReference type="NCBI Taxonomy" id="1527"/>
    <lineage>
        <taxon>Bacteria</taxon>
        <taxon>Bacillati</taxon>
        <taxon>Bacillota</taxon>
        <taxon>Clostridia</taxon>
        <taxon>Lachnospirales</taxon>
        <taxon>Lachnospiraceae</taxon>
        <taxon>Anaerocolumna</taxon>
    </lineage>
</organism>
<feature type="binding site" evidence="1">
    <location>
        <position position="60"/>
    </location>
    <ligand>
        <name>Mg(2+)</name>
        <dbReference type="ChEBI" id="CHEBI:18420"/>
        <label>1</label>
    </ligand>
</feature>
<dbReference type="InterPro" id="IPR036705">
    <property type="entry name" value="Ribosyl_crysJ1_sf"/>
</dbReference>
<dbReference type="Gene3D" id="1.10.4080.10">
    <property type="entry name" value="ADP-ribosylation/Crystallin J1"/>
    <property type="match status" value="1"/>
</dbReference>
<evidence type="ECO:0000256" key="1">
    <source>
        <dbReference type="PIRSR" id="PIRSR605502-1"/>
    </source>
</evidence>
<dbReference type="OrthoDB" id="9761704at2"/>
<keyword evidence="1" id="KW-0460">Magnesium</keyword>
<reference evidence="2 3" key="1">
    <citation type="submission" date="2016-10" db="EMBL/GenBank/DDBJ databases">
        <authorList>
            <person name="de Groot N.N."/>
        </authorList>
    </citation>
    <scope>NUCLEOTIDE SEQUENCE [LARGE SCALE GENOMIC DNA]</scope>
    <source>
        <strain evidence="2 3">DSM 1283</strain>
    </source>
</reference>
<dbReference type="RefSeq" id="WP_091686088.1">
    <property type="nucleotide sequence ID" value="NZ_BAABFM010000014.1"/>
</dbReference>
<feature type="binding site" evidence="1">
    <location>
        <position position="58"/>
    </location>
    <ligand>
        <name>Mg(2+)</name>
        <dbReference type="ChEBI" id="CHEBI:18420"/>
        <label>1</label>
    </ligand>
</feature>
<feature type="binding site" evidence="1">
    <location>
        <position position="274"/>
    </location>
    <ligand>
        <name>Mg(2+)</name>
        <dbReference type="ChEBI" id="CHEBI:18420"/>
        <label>1</label>
    </ligand>
</feature>
<dbReference type="PANTHER" id="PTHR16222">
    <property type="entry name" value="ADP-RIBOSYLGLYCOHYDROLASE"/>
    <property type="match status" value="1"/>
</dbReference>